<dbReference type="CDD" id="cd00261">
    <property type="entry name" value="AAI_SS"/>
    <property type="match status" value="1"/>
</dbReference>
<protein>
    <recommendedName>
        <fullName evidence="4">Bifunctional inhibitor/plant lipid transfer protein/seed storage helical domain-containing protein</fullName>
    </recommendedName>
</protein>
<feature type="domain" description="Bifunctional inhibitor/plant lipid transfer protein/seed storage helical" evidence="4">
    <location>
        <begin position="67"/>
        <end position="132"/>
    </location>
</feature>
<dbReference type="AlphaFoldDB" id="A0AAQ3WIB2"/>
<evidence type="ECO:0000313" key="6">
    <source>
        <dbReference type="Proteomes" id="UP001341281"/>
    </source>
</evidence>
<evidence type="ECO:0000313" key="5">
    <source>
        <dbReference type="EMBL" id="WVZ62443.1"/>
    </source>
</evidence>
<dbReference type="GO" id="GO:0004867">
    <property type="term" value="F:serine-type endopeptidase inhibitor activity"/>
    <property type="evidence" value="ECO:0007669"/>
    <property type="project" value="InterPro"/>
</dbReference>
<dbReference type="PANTHER" id="PTHR34481">
    <property type="entry name" value="TRYPSIN/FACTOR XIIA INHIBITOR-RELATED"/>
    <property type="match status" value="1"/>
</dbReference>
<feature type="chain" id="PRO_5042914702" description="Bifunctional inhibitor/plant lipid transfer protein/seed storage helical domain-containing protein" evidence="3">
    <location>
        <begin position="27"/>
        <end position="165"/>
    </location>
</feature>
<dbReference type="Gene3D" id="1.10.110.10">
    <property type="entry name" value="Plant lipid-transfer and hydrophobic proteins"/>
    <property type="match status" value="1"/>
</dbReference>
<sequence>MATTGHLLFLSAAAAVLLSVLLPACAATVDPSACAPGMAIPWPPVPSCRIYAASRACGLGRPYGAAPDPSPVLRARCCRELAAVPPRCRCAALGYMMDSDEFGRLQDFRGCTRDAQREMARRLTWPAECDLATGGDGGMCYALATPSQGDDVAVSGFRDRLGVVC</sequence>
<gene>
    <name evidence="5" type="ORF">U9M48_012195</name>
</gene>
<feature type="signal peptide" evidence="3">
    <location>
        <begin position="1"/>
        <end position="26"/>
    </location>
</feature>
<reference evidence="5 6" key="1">
    <citation type="submission" date="2024-02" db="EMBL/GenBank/DDBJ databases">
        <title>High-quality chromosome-scale genome assembly of Pensacola bahiagrass (Paspalum notatum Flugge var. saurae).</title>
        <authorList>
            <person name="Vega J.M."/>
            <person name="Podio M."/>
            <person name="Orjuela J."/>
            <person name="Siena L.A."/>
            <person name="Pessino S.C."/>
            <person name="Combes M.C."/>
            <person name="Mariac C."/>
            <person name="Albertini E."/>
            <person name="Pupilli F."/>
            <person name="Ortiz J.P.A."/>
            <person name="Leblanc O."/>
        </authorList>
    </citation>
    <scope>NUCLEOTIDE SEQUENCE [LARGE SCALE GENOMIC DNA]</scope>
    <source>
        <strain evidence="5">R1</strain>
        <tissue evidence="5">Leaf</tissue>
    </source>
</reference>
<dbReference type="SUPFAM" id="SSF47699">
    <property type="entry name" value="Bifunctional inhibitor/lipid-transfer protein/seed storage 2S albumin"/>
    <property type="match status" value="1"/>
</dbReference>
<evidence type="ECO:0000256" key="2">
    <source>
        <dbReference type="ARBA" id="ARBA00022525"/>
    </source>
</evidence>
<accession>A0AAQ3WIB2</accession>
<dbReference type="GO" id="GO:0005576">
    <property type="term" value="C:extracellular region"/>
    <property type="evidence" value="ECO:0007669"/>
    <property type="project" value="UniProtKB-SubCell"/>
</dbReference>
<keyword evidence="6" id="KW-1185">Reference proteome</keyword>
<organism evidence="5 6">
    <name type="scientific">Paspalum notatum var. saurae</name>
    <dbReference type="NCBI Taxonomy" id="547442"/>
    <lineage>
        <taxon>Eukaryota</taxon>
        <taxon>Viridiplantae</taxon>
        <taxon>Streptophyta</taxon>
        <taxon>Embryophyta</taxon>
        <taxon>Tracheophyta</taxon>
        <taxon>Spermatophyta</taxon>
        <taxon>Magnoliopsida</taxon>
        <taxon>Liliopsida</taxon>
        <taxon>Poales</taxon>
        <taxon>Poaceae</taxon>
        <taxon>PACMAD clade</taxon>
        <taxon>Panicoideae</taxon>
        <taxon>Andropogonodae</taxon>
        <taxon>Paspaleae</taxon>
        <taxon>Paspalinae</taxon>
        <taxon>Paspalum</taxon>
    </lineage>
</organism>
<dbReference type="PRINTS" id="PR00808">
    <property type="entry name" value="AMLASEINHBTR"/>
</dbReference>
<dbReference type="InterPro" id="IPR016140">
    <property type="entry name" value="Bifunc_inhib/LTP/seed_store"/>
</dbReference>
<dbReference type="PANTHER" id="PTHR34481:SF16">
    <property type="entry name" value="BIFUNCTIONAL INHIBITOR_PLANT LIPID TRANSFER PROTEIN_SEED STORAGE HELICAL DOMAIN-CONTAINING PROTEIN"/>
    <property type="match status" value="1"/>
</dbReference>
<name>A0AAQ3WIB2_PASNO</name>
<evidence type="ECO:0000256" key="1">
    <source>
        <dbReference type="ARBA" id="ARBA00004613"/>
    </source>
</evidence>
<evidence type="ECO:0000256" key="3">
    <source>
        <dbReference type="SAM" id="SignalP"/>
    </source>
</evidence>
<comment type="subcellular location">
    <subcellularLocation>
        <location evidence="1">Secreted</location>
    </subcellularLocation>
</comment>
<evidence type="ECO:0000259" key="4">
    <source>
        <dbReference type="Pfam" id="PF00234"/>
    </source>
</evidence>
<proteinExistence type="predicted"/>
<dbReference type="InterPro" id="IPR036312">
    <property type="entry name" value="Bifun_inhib/LTP/seed_sf"/>
</dbReference>
<dbReference type="Pfam" id="PF00234">
    <property type="entry name" value="Tryp_alpha_amyl"/>
    <property type="match status" value="1"/>
</dbReference>
<dbReference type="InterPro" id="IPR006106">
    <property type="entry name" value="Allergen/soft/tryp_amyl_inhib"/>
</dbReference>
<keyword evidence="2" id="KW-0964">Secreted</keyword>
<dbReference type="EMBL" id="CP144747">
    <property type="protein sequence ID" value="WVZ62443.1"/>
    <property type="molecule type" value="Genomic_DNA"/>
</dbReference>
<keyword evidence="3" id="KW-0732">Signal</keyword>
<dbReference type="Proteomes" id="UP001341281">
    <property type="component" value="Chromosome 03"/>
</dbReference>